<dbReference type="Gene3D" id="1.25.40.10">
    <property type="entry name" value="Tetratricopeptide repeat domain"/>
    <property type="match status" value="1"/>
</dbReference>
<organism evidence="1 2">
    <name type="scientific">Alienimonas chondri</name>
    <dbReference type="NCBI Taxonomy" id="2681879"/>
    <lineage>
        <taxon>Bacteria</taxon>
        <taxon>Pseudomonadati</taxon>
        <taxon>Planctomycetota</taxon>
        <taxon>Planctomycetia</taxon>
        <taxon>Planctomycetales</taxon>
        <taxon>Planctomycetaceae</taxon>
        <taxon>Alienimonas</taxon>
    </lineage>
</organism>
<protein>
    <recommendedName>
        <fullName evidence="3">Tetratricopeptide repeat protein</fullName>
    </recommendedName>
</protein>
<dbReference type="Proteomes" id="UP000609651">
    <property type="component" value="Unassembled WGS sequence"/>
</dbReference>
<gene>
    <name evidence="1" type="ORF">LzC2_02650</name>
</gene>
<accession>A0ABX1V9M4</accession>
<dbReference type="InterPro" id="IPR011990">
    <property type="entry name" value="TPR-like_helical_dom_sf"/>
</dbReference>
<dbReference type="EMBL" id="WTPX01000005">
    <property type="protein sequence ID" value="NNJ24215.1"/>
    <property type="molecule type" value="Genomic_DNA"/>
</dbReference>
<sequence length="354" mass="38487">MPPSPAEPLRFKFQFLNEQGQPTGIFRKKGSWDGETLTLDDLVLPAPALLDVQAREKLLFLAIPEATGPSGDEQDDEFDEPAADGGIQLATLGLTVSGGATAKSLKAAVDIARSGVWAEGHRKELEKEGRGAAFRTARCPHCDATVVLSDMPKSPQVFCSFCDTLWNERTAADPPGWEKAHKVCDDCGYYAAPRKFTVFYFYFLLVVYGWRTRTTWRCPACMRGDAWKMLVLNTPFVLGVPVALTQLARTYGSGLTGGPYAGLDAGNKAARAGKFDAAIAKYRAILERLGAGAGVKYNLGMALAGEGDLNRAADAFLASLSDCSNYAPAYQRVMPLLEETGRTEELEELKRQWA</sequence>
<name>A0ABX1V9M4_9PLAN</name>
<dbReference type="RefSeq" id="WP_171182921.1">
    <property type="nucleotide sequence ID" value="NZ_WTPX01000005.1"/>
</dbReference>
<keyword evidence="2" id="KW-1185">Reference proteome</keyword>
<evidence type="ECO:0000313" key="2">
    <source>
        <dbReference type="Proteomes" id="UP000609651"/>
    </source>
</evidence>
<reference evidence="1 2" key="1">
    <citation type="journal article" date="2020" name="Syst. Appl. Microbiol.">
        <title>Alienimonas chondri sp. nov., a novel planctomycete isolated from the biofilm of the red alga Chondrus crispus.</title>
        <authorList>
            <person name="Vitorino I."/>
            <person name="Albuquerque L."/>
            <person name="Wiegand S."/>
            <person name="Kallscheuer N."/>
            <person name="da Costa M.S."/>
            <person name="Lobo-da-Cunha A."/>
            <person name="Jogler C."/>
            <person name="Lage O.M."/>
        </authorList>
    </citation>
    <scope>NUCLEOTIDE SEQUENCE [LARGE SCALE GENOMIC DNA]</scope>
    <source>
        <strain evidence="1 2">LzC2</strain>
    </source>
</reference>
<comment type="caution">
    <text evidence="1">The sequence shown here is derived from an EMBL/GenBank/DDBJ whole genome shotgun (WGS) entry which is preliminary data.</text>
</comment>
<proteinExistence type="predicted"/>
<dbReference type="SUPFAM" id="SSF48452">
    <property type="entry name" value="TPR-like"/>
    <property type="match status" value="1"/>
</dbReference>
<evidence type="ECO:0000313" key="1">
    <source>
        <dbReference type="EMBL" id="NNJ24215.1"/>
    </source>
</evidence>
<evidence type="ECO:0008006" key="3">
    <source>
        <dbReference type="Google" id="ProtNLM"/>
    </source>
</evidence>